<accession>A0AAV9Z2K8</accession>
<evidence type="ECO:0008006" key="3">
    <source>
        <dbReference type="Google" id="ProtNLM"/>
    </source>
</evidence>
<dbReference type="EMBL" id="JAWWNJ010000231">
    <property type="protein sequence ID" value="KAK6969174.1"/>
    <property type="molecule type" value="Genomic_DNA"/>
</dbReference>
<evidence type="ECO:0000313" key="1">
    <source>
        <dbReference type="EMBL" id="KAK6969174.1"/>
    </source>
</evidence>
<name>A0AAV9Z2K8_9AGAR</name>
<sequence length="423" mass="47302">MEQDRASLAESNAQILHLESRLAALALSADNLPLHEQRHLTQSSSGVTDISSHIHDLDPQISATRTARNLIQQRLDEYKYPVLSLPNETVAEIFLHFIPPYPDPPPTMGLESPVVLTLICRQWRETALTTPALWPAIELTYFEDHETARAKALAPYIAQLWLGRSGSLPLSVHYSYGNEASEDGDYPLLSTLVQYRSRWEHAGILLPNIPQINAIHGPMPLLRTLSFIVANGQTTTTDTDSNLETTPPFVFETPALSSLSIMGFHTLIVVFPWSQLTSLSLDRMRFPAYMPILRQATRLVQLTLRNMIPPLEILLPSSSSSPELDLDYTEAAMLLFFYLITPALVSLDLRESFLHGETEEERIDAMKVFIYRSGCALQQLRVVVEEGDAETAEPGGSLKAKAARYKEAFPTIPDIEVDVPEYL</sequence>
<reference evidence="1 2" key="1">
    <citation type="journal article" date="2024" name="J Genomics">
        <title>Draft genome sequencing and assembly of Favolaschia claudopus CIRM-BRFM 2984 isolated from oak limbs.</title>
        <authorList>
            <person name="Navarro D."/>
            <person name="Drula E."/>
            <person name="Chaduli D."/>
            <person name="Cazenave R."/>
            <person name="Ahrendt S."/>
            <person name="Wang J."/>
            <person name="Lipzen A."/>
            <person name="Daum C."/>
            <person name="Barry K."/>
            <person name="Grigoriev I.V."/>
            <person name="Favel A."/>
            <person name="Rosso M.N."/>
            <person name="Martin F."/>
        </authorList>
    </citation>
    <scope>NUCLEOTIDE SEQUENCE [LARGE SCALE GENOMIC DNA]</scope>
    <source>
        <strain evidence="1 2">CIRM-BRFM 2984</strain>
    </source>
</reference>
<comment type="caution">
    <text evidence="1">The sequence shown here is derived from an EMBL/GenBank/DDBJ whole genome shotgun (WGS) entry which is preliminary data.</text>
</comment>
<keyword evidence="2" id="KW-1185">Reference proteome</keyword>
<dbReference type="AlphaFoldDB" id="A0AAV9Z2K8"/>
<protein>
    <recommendedName>
        <fullName evidence="3">F-box domain-containing protein</fullName>
    </recommendedName>
</protein>
<proteinExistence type="predicted"/>
<evidence type="ECO:0000313" key="2">
    <source>
        <dbReference type="Proteomes" id="UP001362999"/>
    </source>
</evidence>
<dbReference type="Proteomes" id="UP001362999">
    <property type="component" value="Unassembled WGS sequence"/>
</dbReference>
<gene>
    <name evidence="1" type="ORF">R3P38DRAFT_2588419</name>
</gene>
<organism evidence="1 2">
    <name type="scientific">Favolaschia claudopus</name>
    <dbReference type="NCBI Taxonomy" id="2862362"/>
    <lineage>
        <taxon>Eukaryota</taxon>
        <taxon>Fungi</taxon>
        <taxon>Dikarya</taxon>
        <taxon>Basidiomycota</taxon>
        <taxon>Agaricomycotina</taxon>
        <taxon>Agaricomycetes</taxon>
        <taxon>Agaricomycetidae</taxon>
        <taxon>Agaricales</taxon>
        <taxon>Marasmiineae</taxon>
        <taxon>Mycenaceae</taxon>
        <taxon>Favolaschia</taxon>
    </lineage>
</organism>